<evidence type="ECO:0000313" key="18">
    <source>
        <dbReference type="Proteomes" id="UP000282028"/>
    </source>
</evidence>
<dbReference type="RefSeq" id="WP_122909313.1">
    <property type="nucleotide sequence ID" value="NZ_CBCSBE010000012.1"/>
</dbReference>
<evidence type="ECO:0000313" key="17">
    <source>
        <dbReference type="EMBL" id="RNB73317.1"/>
    </source>
</evidence>
<keyword evidence="13 14" id="KW-0472">Membrane</keyword>
<gene>
    <name evidence="17" type="ORF">EDM52_12455</name>
</gene>
<dbReference type="PROSITE" id="PS50112">
    <property type="entry name" value="PAS"/>
    <property type="match status" value="1"/>
</dbReference>
<proteinExistence type="predicted"/>
<dbReference type="FunFam" id="3.30.450.20:FF:000018">
    <property type="entry name" value="Sensor histidine kinase DcuS"/>
    <property type="match status" value="1"/>
</dbReference>
<dbReference type="InterPro" id="IPR036890">
    <property type="entry name" value="HATPase_C_sf"/>
</dbReference>
<dbReference type="InterPro" id="IPR004358">
    <property type="entry name" value="Sig_transdc_His_kin-like_C"/>
</dbReference>
<dbReference type="SUPFAM" id="SSF55785">
    <property type="entry name" value="PYP-like sensor domain (PAS domain)"/>
    <property type="match status" value="1"/>
</dbReference>
<dbReference type="InterPro" id="IPR029151">
    <property type="entry name" value="Sensor-like_sf"/>
</dbReference>
<accession>A0A3M8CD37</accession>
<evidence type="ECO:0000259" key="15">
    <source>
        <dbReference type="PROSITE" id="PS50109"/>
    </source>
</evidence>
<dbReference type="Pfam" id="PF17203">
    <property type="entry name" value="sCache_3_2"/>
    <property type="match status" value="1"/>
</dbReference>
<feature type="transmembrane region" description="Helical" evidence="14">
    <location>
        <begin position="16"/>
        <end position="39"/>
    </location>
</feature>
<keyword evidence="8" id="KW-0547">Nucleotide-binding</keyword>
<comment type="catalytic activity">
    <reaction evidence="1">
        <text>ATP + protein L-histidine = ADP + protein N-phospho-L-histidine.</text>
        <dbReference type="EC" id="2.7.13.3"/>
    </reaction>
</comment>
<dbReference type="GO" id="GO:0006355">
    <property type="term" value="P:regulation of DNA-templated transcription"/>
    <property type="evidence" value="ECO:0007669"/>
    <property type="project" value="InterPro"/>
</dbReference>
<dbReference type="InterPro" id="IPR003594">
    <property type="entry name" value="HATPase_dom"/>
</dbReference>
<dbReference type="InterPro" id="IPR033463">
    <property type="entry name" value="sCache_3"/>
</dbReference>
<dbReference type="InterPro" id="IPR016120">
    <property type="entry name" value="Sig_transdc_His_kin_SpoOB"/>
</dbReference>
<dbReference type="InterPro" id="IPR039506">
    <property type="entry name" value="SPOB_a"/>
</dbReference>
<dbReference type="Proteomes" id="UP000282028">
    <property type="component" value="Unassembled WGS sequence"/>
</dbReference>
<reference evidence="17 18" key="1">
    <citation type="submission" date="2018-10" db="EMBL/GenBank/DDBJ databases">
        <title>Phylogenomics of Brevibacillus.</title>
        <authorList>
            <person name="Dunlap C."/>
        </authorList>
    </citation>
    <scope>NUCLEOTIDE SEQUENCE [LARGE SCALE GENOMIC DNA]</scope>
    <source>
        <strain evidence="17 18">JCM 12215</strain>
    </source>
</reference>
<keyword evidence="9 17" id="KW-0418">Kinase</keyword>
<dbReference type="AlphaFoldDB" id="A0A3M8CD37"/>
<evidence type="ECO:0000256" key="2">
    <source>
        <dbReference type="ARBA" id="ARBA00004651"/>
    </source>
</evidence>
<feature type="domain" description="PAS" evidence="16">
    <location>
        <begin position="222"/>
        <end position="285"/>
    </location>
</feature>
<dbReference type="Gene3D" id="1.10.287.130">
    <property type="match status" value="1"/>
</dbReference>
<dbReference type="Gene3D" id="3.30.565.10">
    <property type="entry name" value="Histidine kinase-like ATPase, C-terminal domain"/>
    <property type="match status" value="1"/>
</dbReference>
<dbReference type="SUPFAM" id="SSF103190">
    <property type="entry name" value="Sensory domain-like"/>
    <property type="match status" value="1"/>
</dbReference>
<dbReference type="InterPro" id="IPR050980">
    <property type="entry name" value="2C_sensor_his_kinase"/>
</dbReference>
<evidence type="ECO:0000256" key="11">
    <source>
        <dbReference type="ARBA" id="ARBA00022989"/>
    </source>
</evidence>
<dbReference type="InterPro" id="IPR035965">
    <property type="entry name" value="PAS-like_dom_sf"/>
</dbReference>
<evidence type="ECO:0000256" key="5">
    <source>
        <dbReference type="ARBA" id="ARBA00022553"/>
    </source>
</evidence>
<dbReference type="CDD" id="cd00130">
    <property type="entry name" value="PAS"/>
    <property type="match status" value="1"/>
</dbReference>
<feature type="domain" description="Histidine kinase" evidence="15">
    <location>
        <begin position="338"/>
        <end position="533"/>
    </location>
</feature>
<dbReference type="NCBIfam" id="TIGR00229">
    <property type="entry name" value="sensory_box"/>
    <property type="match status" value="1"/>
</dbReference>
<dbReference type="GO" id="GO:0005524">
    <property type="term" value="F:ATP binding"/>
    <property type="evidence" value="ECO:0007669"/>
    <property type="project" value="UniProtKB-KW"/>
</dbReference>
<dbReference type="SMART" id="SM00091">
    <property type="entry name" value="PAS"/>
    <property type="match status" value="1"/>
</dbReference>
<evidence type="ECO:0000256" key="7">
    <source>
        <dbReference type="ARBA" id="ARBA00022692"/>
    </source>
</evidence>
<evidence type="ECO:0000256" key="3">
    <source>
        <dbReference type="ARBA" id="ARBA00012438"/>
    </source>
</evidence>
<dbReference type="Pfam" id="PF02518">
    <property type="entry name" value="HATPase_c"/>
    <property type="match status" value="1"/>
</dbReference>
<dbReference type="Gene3D" id="3.30.450.20">
    <property type="entry name" value="PAS domain"/>
    <property type="match status" value="2"/>
</dbReference>
<keyword evidence="10" id="KW-0067">ATP-binding</keyword>
<evidence type="ECO:0000256" key="13">
    <source>
        <dbReference type="ARBA" id="ARBA00023136"/>
    </source>
</evidence>
<dbReference type="EMBL" id="RHHR01000019">
    <property type="protein sequence ID" value="RNB73317.1"/>
    <property type="molecule type" value="Genomic_DNA"/>
</dbReference>
<dbReference type="Pfam" id="PF00989">
    <property type="entry name" value="PAS"/>
    <property type="match status" value="1"/>
</dbReference>
<evidence type="ECO:0000256" key="12">
    <source>
        <dbReference type="ARBA" id="ARBA00023012"/>
    </source>
</evidence>
<dbReference type="InterPro" id="IPR013767">
    <property type="entry name" value="PAS_fold"/>
</dbReference>
<keyword evidence="6" id="KW-0808">Transferase</keyword>
<keyword evidence="7 14" id="KW-0812">Transmembrane</keyword>
<dbReference type="PANTHER" id="PTHR44936:SF10">
    <property type="entry name" value="SENSOR PROTEIN RSTB"/>
    <property type="match status" value="1"/>
</dbReference>
<dbReference type="SMART" id="SM00387">
    <property type="entry name" value="HATPase_c"/>
    <property type="match status" value="1"/>
</dbReference>
<dbReference type="PANTHER" id="PTHR44936">
    <property type="entry name" value="SENSOR PROTEIN CREC"/>
    <property type="match status" value="1"/>
</dbReference>
<dbReference type="InterPro" id="IPR000014">
    <property type="entry name" value="PAS"/>
</dbReference>
<evidence type="ECO:0000256" key="8">
    <source>
        <dbReference type="ARBA" id="ARBA00022741"/>
    </source>
</evidence>
<dbReference type="InterPro" id="IPR005467">
    <property type="entry name" value="His_kinase_dom"/>
</dbReference>
<comment type="subcellular location">
    <subcellularLocation>
        <location evidence="2">Cell membrane</location>
        <topology evidence="2">Multi-pass membrane protein</topology>
    </subcellularLocation>
</comment>
<dbReference type="PROSITE" id="PS50109">
    <property type="entry name" value="HIS_KIN"/>
    <property type="match status" value="1"/>
</dbReference>
<evidence type="ECO:0000256" key="4">
    <source>
        <dbReference type="ARBA" id="ARBA00022475"/>
    </source>
</evidence>
<dbReference type="SUPFAM" id="SSF55874">
    <property type="entry name" value="ATPase domain of HSP90 chaperone/DNA topoisomerase II/histidine kinase"/>
    <property type="match status" value="1"/>
</dbReference>
<organism evidence="17 18">
    <name type="scientific">Brevibacillus invocatus</name>
    <dbReference type="NCBI Taxonomy" id="173959"/>
    <lineage>
        <taxon>Bacteria</taxon>
        <taxon>Bacillati</taxon>
        <taxon>Bacillota</taxon>
        <taxon>Bacilli</taxon>
        <taxon>Bacillales</taxon>
        <taxon>Paenibacillaceae</taxon>
        <taxon>Brevibacillus</taxon>
    </lineage>
</organism>
<keyword evidence="18" id="KW-1185">Reference proteome</keyword>
<dbReference type="GO" id="GO:0000155">
    <property type="term" value="F:phosphorelay sensor kinase activity"/>
    <property type="evidence" value="ECO:0007669"/>
    <property type="project" value="InterPro"/>
</dbReference>
<evidence type="ECO:0000256" key="1">
    <source>
        <dbReference type="ARBA" id="ARBA00000085"/>
    </source>
</evidence>
<dbReference type="EC" id="2.7.13.3" evidence="3"/>
<sequence>MTRSKRVRLSFQTRMILLITSVIIGIISVIGLIFSSIIASSIEEQVGRRALSVAKITANDPELRAAFYAENPSVLIQPIAENVRIQTDAEFVVVGNREGIRYAHPIEDRIGKEMVGGDNDLGLLHGQSYISKAVGSMGPSLRGKVPIKGNDGEVIGIVSVGYLLEDIESAIADYQEKVFLIMGIAVLCGVVGAIALSRYLKRAILGLEPEEIAALYVQRNAVLESVREGIVAIDKTNQITMMNKAALRILELPEDEVQGKQIYEVLPDSRMPEILETGEYQLDRETLIGGKEIIVNRVPIKLSGQVVGVVSSFRAKSEIDQLASELSQARRYADVLRAQTHEFHNLLYTISGLLQLGSIQEAVELITSETSSQQELILFLAKQIPDPLIGALLLGMHNRAKELKIQFMIHHDSRLQELPATINRQQLIVLLGNLLQNALEAVNGVGSSKKVVECYLSDAGEEILFEVEDSGPGVPEELWERVFEYGFSTKEGEQRGIGLSKVRGIVEELGGYILVGKSEWGGALFTVSLPKDWRGNHEEG</sequence>
<comment type="caution">
    <text evidence="17">The sequence shown here is derived from an EMBL/GenBank/DDBJ whole genome shotgun (WGS) entry which is preliminary data.</text>
</comment>
<feature type="transmembrane region" description="Helical" evidence="14">
    <location>
        <begin position="178"/>
        <end position="196"/>
    </location>
</feature>
<evidence type="ECO:0000256" key="14">
    <source>
        <dbReference type="SAM" id="Phobius"/>
    </source>
</evidence>
<evidence type="ECO:0000256" key="10">
    <source>
        <dbReference type="ARBA" id="ARBA00022840"/>
    </source>
</evidence>
<keyword evidence="5" id="KW-0597">Phosphoprotein</keyword>
<evidence type="ECO:0000256" key="9">
    <source>
        <dbReference type="ARBA" id="ARBA00022777"/>
    </source>
</evidence>
<keyword evidence="11 14" id="KW-1133">Transmembrane helix</keyword>
<keyword evidence="4" id="KW-1003">Cell membrane</keyword>
<evidence type="ECO:0000259" key="16">
    <source>
        <dbReference type="PROSITE" id="PS50112"/>
    </source>
</evidence>
<dbReference type="Pfam" id="PF14689">
    <property type="entry name" value="SPOB_a"/>
    <property type="match status" value="1"/>
</dbReference>
<dbReference type="OrthoDB" id="9792686at2"/>
<dbReference type="GO" id="GO:0005886">
    <property type="term" value="C:plasma membrane"/>
    <property type="evidence" value="ECO:0007669"/>
    <property type="project" value="UniProtKB-SubCell"/>
</dbReference>
<keyword evidence="12" id="KW-0902">Two-component regulatory system</keyword>
<protein>
    <recommendedName>
        <fullName evidence="3">histidine kinase</fullName>
        <ecNumber evidence="3">2.7.13.3</ecNumber>
    </recommendedName>
</protein>
<dbReference type="SUPFAM" id="SSF55890">
    <property type="entry name" value="Sporulation response regulatory protein Spo0B"/>
    <property type="match status" value="1"/>
</dbReference>
<name>A0A3M8CD37_9BACL</name>
<evidence type="ECO:0000256" key="6">
    <source>
        <dbReference type="ARBA" id="ARBA00022679"/>
    </source>
</evidence>
<dbReference type="PRINTS" id="PR00344">
    <property type="entry name" value="BCTRLSENSOR"/>
</dbReference>